<evidence type="ECO:0000256" key="2">
    <source>
        <dbReference type="ARBA" id="ARBA00023043"/>
    </source>
</evidence>
<dbReference type="OrthoDB" id="202480at2759"/>
<dbReference type="InterPro" id="IPR002110">
    <property type="entry name" value="Ankyrin_rpt"/>
</dbReference>
<dbReference type="SMART" id="SM00248">
    <property type="entry name" value="ANK"/>
    <property type="match status" value="11"/>
</dbReference>
<keyword evidence="2 3" id="KW-0040">ANK repeat</keyword>
<evidence type="ECO:0000256" key="1">
    <source>
        <dbReference type="ARBA" id="ARBA00022737"/>
    </source>
</evidence>
<dbReference type="Gene3D" id="1.25.40.20">
    <property type="entry name" value="Ankyrin repeat-containing domain"/>
    <property type="match status" value="2"/>
</dbReference>
<protein>
    <submittedName>
        <fullName evidence="5">Uncharacterized protein</fullName>
    </submittedName>
</protein>
<dbReference type="SUPFAM" id="SSF48403">
    <property type="entry name" value="Ankyrin repeat"/>
    <property type="match status" value="2"/>
</dbReference>
<dbReference type="InParanoid" id="D8M065"/>
<reference evidence="5" key="1">
    <citation type="submission" date="2010-02" db="EMBL/GenBank/DDBJ databases">
        <title>Sequencing and annotation of the Blastocystis hominis genome.</title>
        <authorList>
            <person name="Wincker P."/>
        </authorList>
    </citation>
    <scope>NUCLEOTIDE SEQUENCE</scope>
    <source>
        <strain evidence="5">Singapore isolate B</strain>
    </source>
</reference>
<keyword evidence="1" id="KW-0677">Repeat</keyword>
<evidence type="ECO:0000313" key="6">
    <source>
        <dbReference type="Proteomes" id="UP000008312"/>
    </source>
</evidence>
<dbReference type="GeneID" id="24918857"/>
<dbReference type="InterPro" id="IPR036770">
    <property type="entry name" value="Ankyrin_rpt-contain_sf"/>
</dbReference>
<accession>D8M065</accession>
<dbReference type="EMBL" id="FN668642">
    <property type="protein sequence ID" value="CBK21454.2"/>
    <property type="molecule type" value="Genomic_DNA"/>
</dbReference>
<dbReference type="PANTHER" id="PTHR24198:SF165">
    <property type="entry name" value="ANKYRIN REPEAT-CONTAINING PROTEIN-RELATED"/>
    <property type="match status" value="1"/>
</dbReference>
<keyword evidence="6" id="KW-1185">Reference proteome</keyword>
<feature type="repeat" description="ANK" evidence="3">
    <location>
        <begin position="471"/>
        <end position="503"/>
    </location>
</feature>
<evidence type="ECO:0000256" key="3">
    <source>
        <dbReference type="PROSITE-ProRule" id="PRU00023"/>
    </source>
</evidence>
<organism evidence="5">
    <name type="scientific">Blastocystis hominis</name>
    <dbReference type="NCBI Taxonomy" id="12968"/>
    <lineage>
        <taxon>Eukaryota</taxon>
        <taxon>Sar</taxon>
        <taxon>Stramenopiles</taxon>
        <taxon>Bigyra</taxon>
        <taxon>Opalozoa</taxon>
        <taxon>Opalinata</taxon>
        <taxon>Blastocystidae</taxon>
        <taxon>Blastocystis</taxon>
    </lineage>
</organism>
<feature type="repeat" description="ANK" evidence="3">
    <location>
        <begin position="504"/>
        <end position="536"/>
    </location>
</feature>
<dbReference type="Pfam" id="PF12796">
    <property type="entry name" value="Ank_2"/>
    <property type="match status" value="4"/>
</dbReference>
<evidence type="ECO:0000313" key="5">
    <source>
        <dbReference type="EMBL" id="CBK21454.2"/>
    </source>
</evidence>
<dbReference type="PANTHER" id="PTHR24198">
    <property type="entry name" value="ANKYRIN REPEAT AND PROTEIN KINASE DOMAIN-CONTAINING PROTEIN"/>
    <property type="match status" value="1"/>
</dbReference>
<sequence length="688" mass="76768">MVTSDLSFSAERLQALVAIGANVNSSYGRTDPKPVLYYLLRHHHVNEAIWLLSRGAKANCLLRWEFMVQERLMTAKELLQLMETANIKLSTKSDDGFKFYILHYLCYFGEVEEVRRLSTYGEFQELAYNTTETNDIALTIALLTPLVDEERKVQLATLLYGTSNLAISNNNNQNPVQLVILMGRVGLLFRMLSHSNNVRSDRYHNTILHLAIKAGLITVARYILRYVNFGSIDQGDNMNDTVLTLAIKKGEEELACEIVKMNADVSNRCLDWNMSQSNNDHVLHQCLKRDMQDLSCEICAHAGGMLTKDTNGDLPLHIALNRKLDKVVNYLINHESKSLYINERNERDLDTPLHLALKLGYYNHSMALLQNGAGVSIVNREGLTPCHILMMVAKNDYQSIAKEHMSPEQIIALMQTMLSLSPDLEILSEPTAEGGKETCLHIAIRGGAATQNLALLCLQYRPELAKLRDSRGNTPLLLAVINQNYKLVCALCDVQSDLNVMNADRNTPLHIAVESQNYDIVKILVDRGSYLCFWNAEGLCPIHIAVQKKNVSILTLLCSISHVNLRTRNGLTPYMICCQNGSSACASYLLNQGADPFLLSNDLFSCLTLLATAIRQAANRADFALMAKSMATFADQYKLDCFGDLKMINGDVETILDCATLAEGMEEEPIPQTSMYDTEGPSLSSPSL</sequence>
<gene>
    <name evidence="5" type="ORF">GSBLH_T00001620001</name>
</gene>
<dbReference type="PROSITE" id="PS50297">
    <property type="entry name" value="ANK_REP_REGION"/>
    <property type="match status" value="2"/>
</dbReference>
<feature type="region of interest" description="Disordered" evidence="4">
    <location>
        <begin position="669"/>
        <end position="688"/>
    </location>
</feature>
<dbReference type="PROSITE" id="PS50088">
    <property type="entry name" value="ANK_REPEAT"/>
    <property type="match status" value="3"/>
</dbReference>
<feature type="compositionally biased region" description="Polar residues" evidence="4">
    <location>
        <begin position="671"/>
        <end position="688"/>
    </location>
</feature>
<dbReference type="Proteomes" id="UP000008312">
    <property type="component" value="Unassembled WGS sequence"/>
</dbReference>
<name>D8M065_BLAHO</name>
<proteinExistence type="predicted"/>
<evidence type="ECO:0000256" key="4">
    <source>
        <dbReference type="SAM" id="MobiDB-lite"/>
    </source>
</evidence>
<dbReference type="AlphaFoldDB" id="D8M065"/>
<feature type="repeat" description="ANK" evidence="3">
    <location>
        <begin position="348"/>
        <end position="380"/>
    </location>
</feature>
<dbReference type="OMA" id="SITWIVE"/>
<dbReference type="RefSeq" id="XP_012895502.1">
    <property type="nucleotide sequence ID" value="XM_013040048.1"/>
</dbReference>